<reference evidence="5 6" key="1">
    <citation type="submission" date="2015-03" db="EMBL/GenBank/DDBJ databases">
        <title>Draft genome sequence of Elstera litoralis.</title>
        <authorList>
            <person name="Rahalkar M.C."/>
            <person name="Dhakephalkar P.K."/>
            <person name="Pore S.D."/>
            <person name="Arora P."/>
            <person name="Kapse N.G."/>
            <person name="Pandit P.S."/>
        </authorList>
    </citation>
    <scope>NUCLEOTIDE SEQUENCE [LARGE SCALE GENOMIC DNA]</scope>
    <source>
        <strain evidence="5 6">Dia-1</strain>
    </source>
</reference>
<dbReference type="EMBL" id="LAJY01000190">
    <property type="protein sequence ID" value="KJV09929.1"/>
    <property type="molecule type" value="Genomic_DNA"/>
</dbReference>
<evidence type="ECO:0000259" key="4">
    <source>
        <dbReference type="PROSITE" id="PS51186"/>
    </source>
</evidence>
<evidence type="ECO:0000256" key="3">
    <source>
        <dbReference type="ARBA" id="ARBA00038502"/>
    </source>
</evidence>
<organism evidence="5 6">
    <name type="scientific">Elstera litoralis</name>
    <dbReference type="NCBI Taxonomy" id="552518"/>
    <lineage>
        <taxon>Bacteria</taxon>
        <taxon>Pseudomonadati</taxon>
        <taxon>Pseudomonadota</taxon>
        <taxon>Alphaproteobacteria</taxon>
        <taxon>Rhodospirillales</taxon>
        <taxon>Rhodospirillaceae</taxon>
        <taxon>Elstera</taxon>
    </lineage>
</organism>
<dbReference type="Pfam" id="PF13302">
    <property type="entry name" value="Acetyltransf_3"/>
    <property type="match status" value="1"/>
</dbReference>
<proteinExistence type="inferred from homology"/>
<dbReference type="GO" id="GO:0016747">
    <property type="term" value="F:acyltransferase activity, transferring groups other than amino-acyl groups"/>
    <property type="evidence" value="ECO:0007669"/>
    <property type="project" value="InterPro"/>
</dbReference>
<dbReference type="InterPro" id="IPR051531">
    <property type="entry name" value="N-acetyltransferase"/>
</dbReference>
<dbReference type="InterPro" id="IPR000182">
    <property type="entry name" value="GNAT_dom"/>
</dbReference>
<dbReference type="OrthoDB" id="9801656at2"/>
<keyword evidence="6" id="KW-1185">Reference proteome</keyword>
<comment type="similarity">
    <text evidence="3">Belongs to the acetyltransferase family. RimJ subfamily.</text>
</comment>
<evidence type="ECO:0000313" key="5">
    <source>
        <dbReference type="EMBL" id="KJV09929.1"/>
    </source>
</evidence>
<comment type="caution">
    <text evidence="5">The sequence shown here is derived from an EMBL/GenBank/DDBJ whole genome shotgun (WGS) entry which is preliminary data.</text>
</comment>
<dbReference type="Gene3D" id="3.40.630.30">
    <property type="match status" value="1"/>
</dbReference>
<dbReference type="PANTHER" id="PTHR43792:SF8">
    <property type="entry name" value="[RIBOSOMAL PROTEIN US5]-ALANINE N-ACETYLTRANSFERASE"/>
    <property type="match status" value="1"/>
</dbReference>
<evidence type="ECO:0000256" key="1">
    <source>
        <dbReference type="ARBA" id="ARBA00022679"/>
    </source>
</evidence>
<keyword evidence="2" id="KW-0012">Acyltransferase</keyword>
<dbReference type="Proteomes" id="UP000033774">
    <property type="component" value="Unassembled WGS sequence"/>
</dbReference>
<dbReference type="InterPro" id="IPR016181">
    <property type="entry name" value="Acyl_CoA_acyltransferase"/>
</dbReference>
<keyword evidence="1" id="KW-0808">Transferase</keyword>
<accession>A0A0F3IWE6</accession>
<dbReference type="PROSITE" id="PS51186">
    <property type="entry name" value="GNAT"/>
    <property type="match status" value="1"/>
</dbReference>
<evidence type="ECO:0000256" key="2">
    <source>
        <dbReference type="ARBA" id="ARBA00023315"/>
    </source>
</evidence>
<protein>
    <recommendedName>
        <fullName evidence="4">N-acetyltransferase domain-containing protein</fullName>
    </recommendedName>
</protein>
<dbReference type="PANTHER" id="PTHR43792">
    <property type="entry name" value="GNAT FAMILY, PUTATIVE (AFU_ORTHOLOGUE AFUA_3G00765)-RELATED-RELATED"/>
    <property type="match status" value="1"/>
</dbReference>
<name>A0A0F3IWE6_9PROT</name>
<sequence>MIFTGALETPQLWLRPLEENAATGPYLAWMQDAEILRFLEARFSQHTPESLAGFIRSMNQNPDALLLGMFLKDDNRHVGNIKLGPVNREHARGDIGLLIGDKSVWGRGLATEAIAALTRYAFEQLHLNRLYAGCYGGNEGSARAFVKAGWAIEAQLPRYWRLGDRWADHIILGCLNPAPEPTVSA</sequence>
<evidence type="ECO:0000313" key="6">
    <source>
        <dbReference type="Proteomes" id="UP000033774"/>
    </source>
</evidence>
<gene>
    <name evidence="5" type="ORF">VZ95_08320</name>
</gene>
<dbReference type="SUPFAM" id="SSF55729">
    <property type="entry name" value="Acyl-CoA N-acyltransferases (Nat)"/>
    <property type="match status" value="1"/>
</dbReference>
<feature type="domain" description="N-acetyltransferase" evidence="4">
    <location>
        <begin position="12"/>
        <end position="177"/>
    </location>
</feature>
<dbReference type="RefSeq" id="WP_045775438.1">
    <property type="nucleotide sequence ID" value="NZ_LAJY01000190.1"/>
</dbReference>
<dbReference type="AlphaFoldDB" id="A0A0F3IWE6"/>